<feature type="compositionally biased region" description="Low complexity" evidence="1">
    <location>
        <begin position="273"/>
        <end position="329"/>
    </location>
</feature>
<dbReference type="AlphaFoldDB" id="A0AAJ7XCC1"/>
<organism evidence="2 3">
    <name type="scientific">Petromyzon marinus</name>
    <name type="common">Sea lamprey</name>
    <dbReference type="NCBI Taxonomy" id="7757"/>
    <lineage>
        <taxon>Eukaryota</taxon>
        <taxon>Metazoa</taxon>
        <taxon>Chordata</taxon>
        <taxon>Craniata</taxon>
        <taxon>Vertebrata</taxon>
        <taxon>Cyclostomata</taxon>
        <taxon>Hyperoartia</taxon>
        <taxon>Petromyzontiformes</taxon>
        <taxon>Petromyzontidae</taxon>
        <taxon>Petromyzon</taxon>
    </lineage>
</organism>
<feature type="compositionally biased region" description="Basic and acidic residues" evidence="1">
    <location>
        <begin position="412"/>
        <end position="426"/>
    </location>
</feature>
<evidence type="ECO:0000313" key="3">
    <source>
        <dbReference type="RefSeq" id="XP_032828967.1"/>
    </source>
</evidence>
<dbReference type="KEGG" id="pmrn:116953161"/>
<sequence length="591" mass="65362">MPPIRKTEAAAAVPGWLQQRGGSLARVDERDDEVDGDEAEPEPHETGVPKARDEDRFEALSQETVSALALTRGCVAELMDFKDVLLQHSLPGALRARLLLLMSRLHRSVSDVQVPAGELSRLTLVYSSHWHRQSEALRTLHEHCQMKQRLLDVAMRRLQLLHEQVRRVAEERKLLRWEKMFMKMTATEVLGAKWPNMMASFMEEATQRGDVRGVHKTSCEGFSKGNSDEDVDVDDDDDDEDDGDDQDMFMPTERHWRKRPAPMSMAPHRREFGTQTDATAQTDTDAQADTITQTNADTQTDARAQTDTHTQTQTGAQGDAGTQTKTAAQSDGVSQTDRISHIDTGVQTDTDVVDEEYVTRPDPTGQADGTLLLENVTCMDAASQTEAPAEGSLELRAEETCNTSRLPTPKPRSTEETVEGSERKPQADAWARRRCGGEQRGGGRRSGRLLADRRSEEAARIEGILAAHGRLAPPGICAAVPRSSPPQRGHLDPGHDPSRLPLPSTCHPCTRLPRSWCSWNFWASGDLRRTLNPGPAPATQPRPQRPPTWKVHRGKGPAKGGPRLTKDRGGVTHHQPEGLFHVEMACSARQG</sequence>
<gene>
    <name evidence="3" type="primary">LOC116953161</name>
</gene>
<feature type="compositionally biased region" description="Acidic residues" evidence="1">
    <location>
        <begin position="228"/>
        <end position="247"/>
    </location>
</feature>
<dbReference type="Proteomes" id="UP001318040">
    <property type="component" value="Chromosome 3"/>
</dbReference>
<feature type="compositionally biased region" description="Pro residues" evidence="1">
    <location>
        <begin position="534"/>
        <end position="546"/>
    </location>
</feature>
<evidence type="ECO:0000313" key="2">
    <source>
        <dbReference type="Proteomes" id="UP001318040"/>
    </source>
</evidence>
<dbReference type="RefSeq" id="XP_032828967.1">
    <property type="nucleotide sequence ID" value="XM_032973076.1"/>
</dbReference>
<feature type="compositionally biased region" description="Basic and acidic residues" evidence="1">
    <location>
        <begin position="489"/>
        <end position="498"/>
    </location>
</feature>
<feature type="compositionally biased region" description="Acidic residues" evidence="1">
    <location>
        <begin position="30"/>
        <end position="40"/>
    </location>
</feature>
<proteinExistence type="predicted"/>
<keyword evidence="2" id="KW-1185">Reference proteome</keyword>
<feature type="region of interest" description="Disordered" evidence="1">
    <location>
        <begin position="1"/>
        <end position="51"/>
    </location>
</feature>
<feature type="compositionally biased region" description="Basic and acidic residues" evidence="1">
    <location>
        <begin position="41"/>
        <end position="51"/>
    </location>
</feature>
<feature type="compositionally biased region" description="Basic and acidic residues" evidence="1">
    <location>
        <begin position="564"/>
        <end position="576"/>
    </location>
</feature>
<accession>A0AAJ7XCC1</accession>
<feature type="region of interest" description="Disordered" evidence="1">
    <location>
        <begin position="474"/>
        <end position="499"/>
    </location>
</feature>
<protein>
    <submittedName>
        <fullName evidence="3">Uncharacterized protein LOC116953161 isoform X1</fullName>
    </submittedName>
</protein>
<feature type="region of interest" description="Disordered" evidence="1">
    <location>
        <begin position="401"/>
        <end position="454"/>
    </location>
</feature>
<feature type="region of interest" description="Disordered" evidence="1">
    <location>
        <begin position="530"/>
        <end position="578"/>
    </location>
</feature>
<name>A0AAJ7XCC1_PETMA</name>
<feature type="region of interest" description="Disordered" evidence="1">
    <location>
        <begin position="207"/>
        <end position="345"/>
    </location>
</feature>
<reference evidence="3" key="1">
    <citation type="submission" date="2025-08" db="UniProtKB">
        <authorList>
            <consortium name="RefSeq"/>
        </authorList>
    </citation>
    <scope>IDENTIFICATION</scope>
    <source>
        <tissue evidence="3">Sperm</tissue>
    </source>
</reference>
<evidence type="ECO:0000256" key="1">
    <source>
        <dbReference type="SAM" id="MobiDB-lite"/>
    </source>
</evidence>